<evidence type="ECO:0000256" key="3">
    <source>
        <dbReference type="ARBA" id="ARBA00023002"/>
    </source>
</evidence>
<dbReference type="InterPro" id="IPR002328">
    <property type="entry name" value="ADH_Zn_CS"/>
</dbReference>
<dbReference type="PROSITE" id="PS00059">
    <property type="entry name" value="ADH_ZINC"/>
    <property type="match status" value="1"/>
</dbReference>
<dbReference type="InterPro" id="IPR050129">
    <property type="entry name" value="Zn_alcohol_dh"/>
</dbReference>
<sequence length="115" mass="12636">MKVAVFDGETLVVKTVRDPIINDTQVLIRVKSVGLCGTDLAIINGNLPTPTPLILGHEFAGNVIKVGEKVDPKWLNKRVTSEINSDIDFSCYYCKEENFTQCIISPIGDIITENA</sequence>
<keyword evidence="1" id="KW-0479">Metal-binding</keyword>
<dbReference type="GO" id="GO:0008270">
    <property type="term" value="F:zinc ion binding"/>
    <property type="evidence" value="ECO:0007669"/>
    <property type="project" value="InterPro"/>
</dbReference>
<dbReference type="SUPFAM" id="SSF50129">
    <property type="entry name" value="GroES-like"/>
    <property type="match status" value="1"/>
</dbReference>
<reference evidence="5" key="1">
    <citation type="journal article" date="2015" name="Nature">
        <title>Complex archaea that bridge the gap between prokaryotes and eukaryotes.</title>
        <authorList>
            <person name="Spang A."/>
            <person name="Saw J.H."/>
            <person name="Jorgensen S.L."/>
            <person name="Zaremba-Niedzwiedzka K."/>
            <person name="Martijn J."/>
            <person name="Lind A.E."/>
            <person name="van Eijk R."/>
            <person name="Schleper C."/>
            <person name="Guy L."/>
            <person name="Ettema T.J."/>
        </authorList>
    </citation>
    <scope>NUCLEOTIDE SEQUENCE</scope>
</reference>
<dbReference type="PANTHER" id="PTHR43401:SF2">
    <property type="entry name" value="L-THREONINE 3-DEHYDROGENASE"/>
    <property type="match status" value="1"/>
</dbReference>
<accession>A0A0F9LZ16</accession>
<feature type="domain" description="Alcohol dehydrogenase-like N-terminal" evidence="4">
    <location>
        <begin position="23"/>
        <end position="105"/>
    </location>
</feature>
<dbReference type="InterPro" id="IPR011032">
    <property type="entry name" value="GroES-like_sf"/>
</dbReference>
<evidence type="ECO:0000256" key="2">
    <source>
        <dbReference type="ARBA" id="ARBA00022833"/>
    </source>
</evidence>
<keyword evidence="2" id="KW-0862">Zinc</keyword>
<evidence type="ECO:0000259" key="4">
    <source>
        <dbReference type="Pfam" id="PF08240"/>
    </source>
</evidence>
<evidence type="ECO:0000256" key="1">
    <source>
        <dbReference type="ARBA" id="ARBA00022723"/>
    </source>
</evidence>
<comment type="caution">
    <text evidence="5">The sequence shown here is derived from an EMBL/GenBank/DDBJ whole genome shotgun (WGS) entry which is preliminary data.</text>
</comment>
<gene>
    <name evidence="5" type="ORF">LCGC14_1448460</name>
</gene>
<dbReference type="Gene3D" id="3.90.180.10">
    <property type="entry name" value="Medium-chain alcohol dehydrogenases, catalytic domain"/>
    <property type="match status" value="1"/>
</dbReference>
<dbReference type="EMBL" id="LAZR01009950">
    <property type="protein sequence ID" value="KKM69670.1"/>
    <property type="molecule type" value="Genomic_DNA"/>
</dbReference>
<organism evidence="5">
    <name type="scientific">marine sediment metagenome</name>
    <dbReference type="NCBI Taxonomy" id="412755"/>
    <lineage>
        <taxon>unclassified sequences</taxon>
        <taxon>metagenomes</taxon>
        <taxon>ecological metagenomes</taxon>
    </lineage>
</organism>
<name>A0A0F9LZ16_9ZZZZ</name>
<keyword evidence="3" id="KW-0560">Oxidoreductase</keyword>
<dbReference type="PANTHER" id="PTHR43401">
    <property type="entry name" value="L-THREONINE 3-DEHYDROGENASE"/>
    <property type="match status" value="1"/>
</dbReference>
<evidence type="ECO:0000313" key="5">
    <source>
        <dbReference type="EMBL" id="KKM69670.1"/>
    </source>
</evidence>
<dbReference type="AlphaFoldDB" id="A0A0F9LZ16"/>
<proteinExistence type="predicted"/>
<dbReference type="GO" id="GO:0016491">
    <property type="term" value="F:oxidoreductase activity"/>
    <property type="evidence" value="ECO:0007669"/>
    <property type="project" value="UniProtKB-KW"/>
</dbReference>
<protein>
    <recommendedName>
        <fullName evidence="4">Alcohol dehydrogenase-like N-terminal domain-containing protein</fullName>
    </recommendedName>
</protein>
<dbReference type="InterPro" id="IPR013154">
    <property type="entry name" value="ADH-like_N"/>
</dbReference>
<dbReference type="Pfam" id="PF08240">
    <property type="entry name" value="ADH_N"/>
    <property type="match status" value="1"/>
</dbReference>